<evidence type="ECO:0000313" key="1">
    <source>
        <dbReference type="EMBL" id="KGO87115.1"/>
    </source>
</evidence>
<evidence type="ECO:0000313" key="2">
    <source>
        <dbReference type="Proteomes" id="UP000030152"/>
    </source>
</evidence>
<name>A0A0A2MFQ3_9FLAO</name>
<organism evidence="1 2">
    <name type="scientific">Flavobacterium rivuli WB 3.3-2 = DSM 21788</name>
    <dbReference type="NCBI Taxonomy" id="1121895"/>
    <lineage>
        <taxon>Bacteria</taxon>
        <taxon>Pseudomonadati</taxon>
        <taxon>Bacteroidota</taxon>
        <taxon>Flavobacteriia</taxon>
        <taxon>Flavobacteriales</taxon>
        <taxon>Flavobacteriaceae</taxon>
        <taxon>Flavobacterium</taxon>
    </lineage>
</organism>
<reference evidence="1 2" key="1">
    <citation type="submission" date="2013-09" db="EMBL/GenBank/DDBJ databases">
        <authorList>
            <person name="Zeng Z."/>
            <person name="Chen C."/>
        </authorList>
    </citation>
    <scope>NUCLEOTIDE SEQUENCE [LARGE SCALE GENOMIC DNA]</scope>
    <source>
        <strain evidence="1 2">WB 3.3-2</strain>
    </source>
</reference>
<proteinExistence type="predicted"/>
<dbReference type="RefSeq" id="WP_020213055.1">
    <property type="nucleotide sequence ID" value="NZ_JRLX01000006.1"/>
</dbReference>
<dbReference type="SUPFAM" id="SSF55144">
    <property type="entry name" value="LigT-like"/>
    <property type="match status" value="1"/>
</dbReference>
<keyword evidence="2" id="KW-1185">Reference proteome</keyword>
<protein>
    <recommendedName>
        <fullName evidence="3">2'-5' RNA ligase</fullName>
    </recommendedName>
</protein>
<dbReference type="Pfam" id="PF13563">
    <property type="entry name" value="2_5_RNA_ligase2"/>
    <property type="match status" value="1"/>
</dbReference>
<dbReference type="STRING" id="1121895.GCA_000378485_01896"/>
<dbReference type="eggNOG" id="COG1514">
    <property type="taxonomic scope" value="Bacteria"/>
</dbReference>
<evidence type="ECO:0008006" key="3">
    <source>
        <dbReference type="Google" id="ProtNLM"/>
    </source>
</evidence>
<accession>A0A0A2MFQ3</accession>
<dbReference type="AlphaFoldDB" id="A0A0A2MFQ3"/>
<dbReference type="Gene3D" id="3.90.1140.10">
    <property type="entry name" value="Cyclic phosphodiesterase"/>
    <property type="match status" value="1"/>
</dbReference>
<comment type="caution">
    <text evidence="1">The sequence shown here is derived from an EMBL/GenBank/DDBJ whole genome shotgun (WGS) entry which is preliminary data.</text>
</comment>
<gene>
    <name evidence="1" type="ORF">Q765_07890</name>
</gene>
<dbReference type="InterPro" id="IPR009097">
    <property type="entry name" value="Cyclic_Pdiesterase"/>
</dbReference>
<dbReference type="EMBL" id="JRLX01000006">
    <property type="protein sequence ID" value="KGO87115.1"/>
    <property type="molecule type" value="Genomic_DNA"/>
</dbReference>
<dbReference type="Proteomes" id="UP000030152">
    <property type="component" value="Unassembled WGS sequence"/>
</dbReference>
<sequence>MPKKNPDQFSLFPETLYEYHILLSPSDAIKEDVDNIKQQLHELIGIAERDRKSIAHITLLKMEAFESTDVKDQIKKAVSGFTKFTIKVAGYDKFEHGQERTFYLKIENPHPVDDLVSAIKRPNRKRVPKIVNRQTSIIDKPSLDKPKKLTMVPHITIARNIPFTDLEKIEDFTPFEYQNEWLCDRIVIRKRLAGTDKIFTPAGEVKLG</sequence>